<dbReference type="InterPro" id="IPR038404">
    <property type="entry name" value="TRAP_DctP_sf"/>
</dbReference>
<dbReference type="PANTHER" id="PTHR33376">
    <property type="match status" value="1"/>
</dbReference>
<dbReference type="EMBL" id="CAJPVI010000028">
    <property type="protein sequence ID" value="CAG2153162.1"/>
    <property type="molecule type" value="Genomic_DNA"/>
</dbReference>
<dbReference type="InterPro" id="IPR018389">
    <property type="entry name" value="DctP_fam"/>
</dbReference>
<dbReference type="RefSeq" id="WP_211955331.1">
    <property type="nucleotide sequence ID" value="NZ_CAJPVI010000028.1"/>
</dbReference>
<evidence type="ECO:0000313" key="3">
    <source>
        <dbReference type="Proteomes" id="UP000672657"/>
    </source>
</evidence>
<dbReference type="NCBIfam" id="TIGR00787">
    <property type="entry name" value="dctP"/>
    <property type="match status" value="1"/>
</dbReference>
<evidence type="ECO:0008006" key="4">
    <source>
        <dbReference type="Google" id="ProtNLM"/>
    </source>
</evidence>
<reference evidence="2 3" key="1">
    <citation type="submission" date="2021-03" db="EMBL/GenBank/DDBJ databases">
        <authorList>
            <person name="Peeters C."/>
        </authorList>
    </citation>
    <scope>NUCLEOTIDE SEQUENCE [LARGE SCALE GENOMIC DNA]</scope>
    <source>
        <strain evidence="2 3">LMG 26411</strain>
    </source>
</reference>
<dbReference type="PANTHER" id="PTHR33376:SF18">
    <property type="entry name" value="2,3-DIKETO-L-GULONATE-BINDING PERIPLASMIC PROTEIN YIAO"/>
    <property type="match status" value="1"/>
</dbReference>
<evidence type="ECO:0000313" key="2">
    <source>
        <dbReference type="EMBL" id="CAG2153162.1"/>
    </source>
</evidence>
<dbReference type="Gene3D" id="3.40.190.170">
    <property type="entry name" value="Bacterial extracellular solute-binding protein, family 7"/>
    <property type="match status" value="1"/>
</dbReference>
<organism evidence="2 3">
    <name type="scientific">Cupriavidus numazuensis</name>
    <dbReference type="NCBI Taxonomy" id="221992"/>
    <lineage>
        <taxon>Bacteria</taxon>
        <taxon>Pseudomonadati</taxon>
        <taxon>Pseudomonadota</taxon>
        <taxon>Betaproteobacteria</taxon>
        <taxon>Burkholderiales</taxon>
        <taxon>Burkholderiaceae</taxon>
        <taxon>Cupriavidus</taxon>
    </lineage>
</organism>
<protein>
    <recommendedName>
        <fullName evidence="4">C4-dicarboxylate ABC transporter substrate-binding protein</fullName>
    </recommendedName>
</protein>
<comment type="caution">
    <text evidence="2">The sequence shown here is derived from an EMBL/GenBank/DDBJ whole genome shotgun (WGS) entry which is preliminary data.</text>
</comment>
<dbReference type="NCBIfam" id="NF037995">
    <property type="entry name" value="TRAP_S1"/>
    <property type="match status" value="1"/>
</dbReference>
<name>A0ABN7Q1K2_9BURK</name>
<dbReference type="InterPro" id="IPR006311">
    <property type="entry name" value="TAT_signal"/>
</dbReference>
<keyword evidence="3" id="KW-1185">Reference proteome</keyword>
<dbReference type="InterPro" id="IPR004682">
    <property type="entry name" value="TRAP_DctP"/>
</dbReference>
<proteinExistence type="predicted"/>
<dbReference type="PROSITE" id="PS51318">
    <property type="entry name" value="TAT"/>
    <property type="match status" value="1"/>
</dbReference>
<evidence type="ECO:0000256" key="1">
    <source>
        <dbReference type="ARBA" id="ARBA00022729"/>
    </source>
</evidence>
<dbReference type="Proteomes" id="UP000672657">
    <property type="component" value="Unassembled WGS sequence"/>
</dbReference>
<dbReference type="Pfam" id="PF03480">
    <property type="entry name" value="DctP"/>
    <property type="match status" value="1"/>
</dbReference>
<sequence>MQTSRRRFVTLMAGATAGLWGTSARAQRVIKYAHFQPAKTDQPNHAAALAFKEHVEKASNGSLKVDIYPAGQLGSAQQTAEGVRLGSIELAVLHEGAITGIYKTFNIFGIPYLFESHQQAYTVLDGQFGKDLAEDMRKKTGVRLLSYADNGVRHFTNSKRIIKSPADLRGLKIRVQPSPVYIEFVKALGASPSAIDWGELPAALAQGTADGQENSVSTILAASLYQQQKYATLDGHIYGQFGYLANDRFFNGLSSSERVIVQEGVDRATKIHRDMTRALDLGAQKVLSDKGMSVTTLTGAEIDAFRKAAQPAVRSYLETNISRDWTNRLIATAQSARSQG</sequence>
<accession>A0ABN7Q1K2</accession>
<dbReference type="PIRSF" id="PIRSF006470">
    <property type="entry name" value="DctB"/>
    <property type="match status" value="1"/>
</dbReference>
<keyword evidence="1" id="KW-0732">Signal</keyword>
<gene>
    <name evidence="2" type="ORF">LMG26411_04343</name>
</gene>